<evidence type="ECO:0000313" key="3">
    <source>
        <dbReference type="EMBL" id="KAA3437130.1"/>
    </source>
</evidence>
<dbReference type="PANTHER" id="PTHR42208:SF1">
    <property type="entry name" value="HEAVY METAL TRANSPORTER"/>
    <property type="match status" value="1"/>
</dbReference>
<dbReference type="Proteomes" id="UP000324133">
    <property type="component" value="Unassembled WGS sequence"/>
</dbReference>
<feature type="transmembrane region" description="Helical" evidence="1">
    <location>
        <begin position="157"/>
        <end position="177"/>
    </location>
</feature>
<comment type="caution">
    <text evidence="3">The sequence shown here is derived from an EMBL/GenBank/DDBJ whole genome shotgun (WGS) entry which is preliminary data.</text>
</comment>
<dbReference type="Pfam" id="PF13386">
    <property type="entry name" value="DsbD_2"/>
    <property type="match status" value="1"/>
</dbReference>
<evidence type="ECO:0000313" key="4">
    <source>
        <dbReference type="Proteomes" id="UP000324133"/>
    </source>
</evidence>
<feature type="transmembrane region" description="Helical" evidence="1">
    <location>
        <begin position="68"/>
        <end position="89"/>
    </location>
</feature>
<feature type="transmembrane region" description="Helical" evidence="1">
    <location>
        <begin position="123"/>
        <end position="145"/>
    </location>
</feature>
<name>A0A5B6TBY7_9BACT</name>
<dbReference type="PANTHER" id="PTHR42208">
    <property type="entry name" value="HEAVY METAL TRANSPORTER-RELATED"/>
    <property type="match status" value="1"/>
</dbReference>
<accession>A0A5B6TBY7</accession>
<keyword evidence="4" id="KW-1185">Reference proteome</keyword>
<organism evidence="3 4">
    <name type="scientific">Rufibacter hautae</name>
    <dbReference type="NCBI Taxonomy" id="2595005"/>
    <lineage>
        <taxon>Bacteria</taxon>
        <taxon>Pseudomonadati</taxon>
        <taxon>Bacteroidota</taxon>
        <taxon>Cytophagia</taxon>
        <taxon>Cytophagales</taxon>
        <taxon>Hymenobacteraceae</taxon>
        <taxon>Rufibacter</taxon>
    </lineage>
</organism>
<feature type="transmembrane region" description="Helical" evidence="1">
    <location>
        <begin position="189"/>
        <end position="207"/>
    </location>
</feature>
<protein>
    <submittedName>
        <fullName evidence="3">Sulfite exporter TauE/SafE family protein</fullName>
    </submittedName>
</protein>
<feature type="transmembrane region" description="Helical" evidence="1">
    <location>
        <begin position="6"/>
        <end position="30"/>
    </location>
</feature>
<evidence type="ECO:0000259" key="2">
    <source>
        <dbReference type="Pfam" id="PF13386"/>
    </source>
</evidence>
<dbReference type="InterPro" id="IPR039447">
    <property type="entry name" value="UreH-like_TM_dom"/>
</dbReference>
<keyword evidence="1" id="KW-1133">Transmembrane helix</keyword>
<feature type="domain" description="Urease accessory protein UreH-like transmembrane" evidence="2">
    <location>
        <begin position="5"/>
        <end position="203"/>
    </location>
</feature>
<dbReference type="RefSeq" id="WP_149093070.1">
    <property type="nucleotide sequence ID" value="NZ_VKKY01000003.1"/>
</dbReference>
<keyword evidence="1" id="KW-0472">Membrane</keyword>
<proteinExistence type="predicted"/>
<evidence type="ECO:0000256" key="1">
    <source>
        <dbReference type="SAM" id="Phobius"/>
    </source>
</evidence>
<dbReference type="EMBL" id="VKKY01000003">
    <property type="protein sequence ID" value="KAA3437130.1"/>
    <property type="molecule type" value="Genomic_DNA"/>
</dbReference>
<reference evidence="3 4" key="1">
    <citation type="submission" date="2019-07" db="EMBL/GenBank/DDBJ databases">
        <title>Rufibacter sp. nov., isolated from lake sediment.</title>
        <authorList>
            <person name="Qu J.-H."/>
        </authorList>
    </citation>
    <scope>NUCLEOTIDE SEQUENCE [LARGE SCALE GENOMIC DNA]</scope>
    <source>
        <strain evidence="3 4">NBS58-1</strain>
    </source>
</reference>
<keyword evidence="1" id="KW-0812">Transmembrane</keyword>
<gene>
    <name evidence="3" type="ORF">FOA19_22460</name>
</gene>
<dbReference type="AlphaFoldDB" id="A0A5B6TBY7"/>
<dbReference type="OrthoDB" id="594443at2"/>
<sequence>MIWTGFILGILGSFHCVGMCGAIALSLPVGKGSGWSFVAGRFLYNLGRLVTYSLLGAGAGLLGKSLQLAGLQQTLSIVSGVLILLLVVVPATTSAKFRKATGLESMLQQVKVSMGFFFQKKGVWALGAVGLLNGLLPCGFVYFALAGAVSMPTVADSMLYMLLFGAGTFPLMFLLSLSGKYIQLGLRRFFTKVIPYAATCLAILFILRGLNLGIPYVSPATPNSNLADSSMATCHPATVNP</sequence>